<feature type="domain" description="Flavodoxin-like" evidence="8">
    <location>
        <begin position="6"/>
        <end position="136"/>
    </location>
</feature>
<dbReference type="Gene3D" id="1.20.990.10">
    <property type="entry name" value="NADPH-cytochrome p450 Reductase, Chain A, domain 3"/>
    <property type="match status" value="1"/>
</dbReference>
<sequence>MAINDVVFLYGSETGTAQDVTETLWMEAKKRHVPARLYSMDEYDIKNLSDEMCAVFVISTTGQEKSRYAENFVFHVSIAVLGLGDSSYQKYNFAAKKLYRRLCQLGAKPLLELSLADDQHEFGVDGAFDVFKKDLFRKLSQKWFSKEMSLNAESLFVLSHRYQLVYDNIHEKTPAVHPKNNDFHLFTVSSNEQVTATDHFQETHLLKLSAENESLQRYDSGDVFWLHPYNLEESIMTVVEALGYSDDVLDRKFYFQLTDSCIRKPPSWLIKEPTTLRECLTKYLDLQMVPRRSFFKKLSLLSNNKMEAEKLDELGSAHGINAYYEYCLLPRRTVAECLRDFANTSKALPPNALFDILSAIKPRAYSISSCAAIHSLIELLVAKVEYKSRTMREQRKGICSTFISRLKTGDKIFGRIGQGTFRWPNESSSLLLIGPGTGVAAFRSILNCRNQLRNNVDNIMKNGNLCSPDFLFFGCRSPKKDFYFRDEWPKLKNACVVTAFSRDDGKSEHVQDKLLQNSDEIWKLIDERDGYIYIAGRSGKMPESVINVLKKIIFMNGENGDTLIKKLENFGKLQIETWE</sequence>
<accession>A0A0N5AJD7</accession>
<evidence type="ECO:0000256" key="5">
    <source>
        <dbReference type="ARBA" id="ARBA00022827"/>
    </source>
</evidence>
<dbReference type="InterPro" id="IPR001709">
    <property type="entry name" value="Flavoprot_Pyr_Nucl_cyt_Rdtase"/>
</dbReference>
<evidence type="ECO:0000313" key="10">
    <source>
        <dbReference type="Proteomes" id="UP000046393"/>
    </source>
</evidence>
<organism evidence="10 11">
    <name type="scientific">Syphacia muris</name>
    <dbReference type="NCBI Taxonomy" id="451379"/>
    <lineage>
        <taxon>Eukaryota</taxon>
        <taxon>Metazoa</taxon>
        <taxon>Ecdysozoa</taxon>
        <taxon>Nematoda</taxon>
        <taxon>Chromadorea</taxon>
        <taxon>Rhabditida</taxon>
        <taxon>Spirurina</taxon>
        <taxon>Oxyuridomorpha</taxon>
        <taxon>Oxyuroidea</taxon>
        <taxon>Oxyuridae</taxon>
        <taxon>Syphacia</taxon>
    </lineage>
</organism>
<comment type="cofactor">
    <cofactor evidence="2">
        <name>FAD</name>
        <dbReference type="ChEBI" id="CHEBI:57692"/>
    </cofactor>
</comment>
<dbReference type="PROSITE" id="PS51384">
    <property type="entry name" value="FAD_FR"/>
    <property type="match status" value="1"/>
</dbReference>
<keyword evidence="7" id="KW-0560">Oxidoreductase</keyword>
<keyword evidence="4" id="KW-0288">FMN</keyword>
<dbReference type="GO" id="GO:0016491">
    <property type="term" value="F:oxidoreductase activity"/>
    <property type="evidence" value="ECO:0007669"/>
    <property type="project" value="UniProtKB-KW"/>
</dbReference>
<dbReference type="Proteomes" id="UP000046393">
    <property type="component" value="Unplaced"/>
</dbReference>
<evidence type="ECO:0000256" key="4">
    <source>
        <dbReference type="ARBA" id="ARBA00022643"/>
    </source>
</evidence>
<proteinExistence type="predicted"/>
<dbReference type="PANTHER" id="PTHR19384">
    <property type="entry name" value="NITRIC OXIDE SYNTHASE-RELATED"/>
    <property type="match status" value="1"/>
</dbReference>
<dbReference type="SUPFAM" id="SSF63380">
    <property type="entry name" value="Riboflavin synthase domain-like"/>
    <property type="match status" value="1"/>
</dbReference>
<evidence type="ECO:0000256" key="1">
    <source>
        <dbReference type="ARBA" id="ARBA00001917"/>
    </source>
</evidence>
<dbReference type="InterPro" id="IPR029039">
    <property type="entry name" value="Flavoprotein-like_sf"/>
</dbReference>
<dbReference type="SUPFAM" id="SSF52343">
    <property type="entry name" value="Ferredoxin reductase-like, C-terminal NADP-linked domain"/>
    <property type="match status" value="1"/>
</dbReference>
<dbReference type="Pfam" id="PF00667">
    <property type="entry name" value="FAD_binding_1"/>
    <property type="match status" value="1"/>
</dbReference>
<dbReference type="PANTHER" id="PTHR19384:SF10">
    <property type="entry name" value="NADPH-DEPENDENT DIFLAVIN OXIDOREDUCTASE 1"/>
    <property type="match status" value="1"/>
</dbReference>
<evidence type="ECO:0000256" key="7">
    <source>
        <dbReference type="ARBA" id="ARBA00023002"/>
    </source>
</evidence>
<dbReference type="Gene3D" id="3.40.50.360">
    <property type="match status" value="1"/>
</dbReference>
<evidence type="ECO:0000256" key="6">
    <source>
        <dbReference type="ARBA" id="ARBA00022857"/>
    </source>
</evidence>
<dbReference type="InterPro" id="IPR003097">
    <property type="entry name" value="CysJ-like_FAD-binding"/>
</dbReference>
<keyword evidence="10" id="KW-1185">Reference proteome</keyword>
<protein>
    <submittedName>
        <fullName evidence="11">NADPH--cytochrome P450 reductase</fullName>
    </submittedName>
</protein>
<dbReference type="AlphaFoldDB" id="A0A0N5AJD7"/>
<dbReference type="InterPro" id="IPR023173">
    <property type="entry name" value="NADPH_Cyt_P450_Rdtase_alpha"/>
</dbReference>
<dbReference type="GO" id="GO:0005829">
    <property type="term" value="C:cytosol"/>
    <property type="evidence" value="ECO:0007669"/>
    <property type="project" value="TreeGrafter"/>
</dbReference>
<keyword evidence="6" id="KW-0521">NADP</keyword>
<dbReference type="Pfam" id="PF00258">
    <property type="entry name" value="Flavodoxin_1"/>
    <property type="match status" value="1"/>
</dbReference>
<dbReference type="WBParaSite" id="SMUV_0000457401-mRNA-1">
    <property type="protein sequence ID" value="SMUV_0000457401-mRNA-1"/>
    <property type="gene ID" value="SMUV_0000457401"/>
</dbReference>
<dbReference type="InterPro" id="IPR017927">
    <property type="entry name" value="FAD-bd_FR_type"/>
</dbReference>
<dbReference type="InterPro" id="IPR008254">
    <property type="entry name" value="Flavodoxin/NO_synth"/>
</dbReference>
<dbReference type="InterPro" id="IPR001094">
    <property type="entry name" value="Flavdoxin-like"/>
</dbReference>
<dbReference type="Gene3D" id="2.40.30.10">
    <property type="entry name" value="Translation factors"/>
    <property type="match status" value="1"/>
</dbReference>
<reference evidence="11" key="1">
    <citation type="submission" date="2017-02" db="UniProtKB">
        <authorList>
            <consortium name="WormBaseParasite"/>
        </authorList>
    </citation>
    <scope>IDENTIFICATION</scope>
</reference>
<evidence type="ECO:0000259" key="8">
    <source>
        <dbReference type="PROSITE" id="PS50902"/>
    </source>
</evidence>
<dbReference type="STRING" id="451379.A0A0N5AJD7"/>
<keyword evidence="5" id="KW-0274">FAD</keyword>
<dbReference type="InterPro" id="IPR039261">
    <property type="entry name" value="FNR_nucleotide-bd"/>
</dbReference>
<keyword evidence="3" id="KW-0285">Flavoprotein</keyword>
<name>A0A0N5AJD7_9BILA</name>
<evidence type="ECO:0000256" key="3">
    <source>
        <dbReference type="ARBA" id="ARBA00022630"/>
    </source>
</evidence>
<dbReference type="SUPFAM" id="SSF52218">
    <property type="entry name" value="Flavoproteins"/>
    <property type="match status" value="1"/>
</dbReference>
<evidence type="ECO:0000313" key="11">
    <source>
        <dbReference type="WBParaSite" id="SMUV_0000457401-mRNA-1"/>
    </source>
</evidence>
<dbReference type="InterPro" id="IPR001433">
    <property type="entry name" value="OxRdtase_FAD/NAD-bd"/>
</dbReference>
<feature type="domain" description="FAD-binding FR-type" evidence="9">
    <location>
        <begin position="181"/>
        <end position="424"/>
    </location>
</feature>
<evidence type="ECO:0000259" key="9">
    <source>
        <dbReference type="PROSITE" id="PS51384"/>
    </source>
</evidence>
<dbReference type="PRINTS" id="PR00371">
    <property type="entry name" value="FPNCR"/>
</dbReference>
<dbReference type="InterPro" id="IPR017938">
    <property type="entry name" value="Riboflavin_synthase-like_b-brl"/>
</dbReference>
<comment type="cofactor">
    <cofactor evidence="1">
        <name>FMN</name>
        <dbReference type="ChEBI" id="CHEBI:58210"/>
    </cofactor>
</comment>
<dbReference type="Pfam" id="PF00175">
    <property type="entry name" value="NAD_binding_1"/>
    <property type="match status" value="1"/>
</dbReference>
<dbReference type="Gene3D" id="3.40.50.80">
    <property type="entry name" value="Nucleotide-binding domain of ferredoxin-NADP reductase (FNR) module"/>
    <property type="match status" value="1"/>
</dbReference>
<dbReference type="PROSITE" id="PS50902">
    <property type="entry name" value="FLAVODOXIN_LIKE"/>
    <property type="match status" value="1"/>
</dbReference>
<dbReference type="GO" id="GO:0010181">
    <property type="term" value="F:FMN binding"/>
    <property type="evidence" value="ECO:0007669"/>
    <property type="project" value="InterPro"/>
</dbReference>
<dbReference type="PRINTS" id="PR00369">
    <property type="entry name" value="FLAVODOXIN"/>
</dbReference>
<evidence type="ECO:0000256" key="2">
    <source>
        <dbReference type="ARBA" id="ARBA00001974"/>
    </source>
</evidence>
<dbReference type="GO" id="GO:0050660">
    <property type="term" value="F:flavin adenine dinucleotide binding"/>
    <property type="evidence" value="ECO:0007669"/>
    <property type="project" value="TreeGrafter"/>
</dbReference>